<dbReference type="OrthoDB" id="3218196at2"/>
<organism evidence="3 4">
    <name type="scientific">Nocardioides currus</name>
    <dbReference type="NCBI Taxonomy" id="2133958"/>
    <lineage>
        <taxon>Bacteria</taxon>
        <taxon>Bacillati</taxon>
        <taxon>Actinomycetota</taxon>
        <taxon>Actinomycetes</taxon>
        <taxon>Propionibacteriales</taxon>
        <taxon>Nocardioidaceae</taxon>
        <taxon>Nocardioides</taxon>
    </lineage>
</organism>
<evidence type="ECO:0000313" key="4">
    <source>
        <dbReference type="Proteomes" id="UP000244867"/>
    </source>
</evidence>
<evidence type="ECO:0000256" key="2">
    <source>
        <dbReference type="SAM" id="Phobius"/>
    </source>
</evidence>
<accession>A0A2R7YU71</accession>
<comment type="caution">
    <text evidence="3">The sequence shown here is derived from an EMBL/GenBank/DDBJ whole genome shotgun (WGS) entry which is preliminary data.</text>
</comment>
<keyword evidence="4" id="KW-1185">Reference proteome</keyword>
<name>A0A2R7YU71_9ACTN</name>
<protein>
    <recommendedName>
        <fullName evidence="5">Chemotaxis methyl-accepting receptor HlyB-like 4HB MCP domain-containing protein</fullName>
    </recommendedName>
</protein>
<feature type="compositionally biased region" description="Low complexity" evidence="1">
    <location>
        <begin position="1"/>
        <end position="28"/>
    </location>
</feature>
<feature type="transmembrane region" description="Helical" evidence="2">
    <location>
        <begin position="215"/>
        <end position="232"/>
    </location>
</feature>
<evidence type="ECO:0000256" key="1">
    <source>
        <dbReference type="SAM" id="MobiDB-lite"/>
    </source>
</evidence>
<dbReference type="RefSeq" id="WP_108345315.1">
    <property type="nucleotide sequence ID" value="NZ_PYXZ01000007.1"/>
</dbReference>
<sequence length="434" mass="45846">MTQAPQQAQAAASAPAPAAPATAPVGPASVTSPAVATRARATQDVPSLLNRWQAIAVAACVLFAVLTAALQLLGWQANRAAADNTEQLVRVQNIQSTLFRADALATTSFLVGGLERPEQRQDYEDAIDQVTRQIAEAARAQPADSEVLAALNSAVNRFTTTNTQARDNNRQGFPVGAEYLRGASSQLRDEAQPLIAALTTANSQRAEDELGGQHPLLMILPGLVALTLLWWVNTQLAAVFRRRFNIGIAAAFAVVAALTLIGTGVSSNQNNANDDLRDGSYRVAVNEATARTAANDAKSNESRRLGAQGSGAVFEEGWVAAANRVEDNASRETLPLWQAYSDLHFRVVDLEESGKYDDAVELATTVDESGPTAALDTFDEASQSLVATMAAQTTDSLRSGNGLLLVLAVLSLLLGLGAAGLSTWGIAQRRKEYA</sequence>
<feature type="transmembrane region" description="Helical" evidence="2">
    <location>
        <begin position="52"/>
        <end position="73"/>
    </location>
</feature>
<dbReference type="Proteomes" id="UP000244867">
    <property type="component" value="Unassembled WGS sequence"/>
</dbReference>
<feature type="transmembrane region" description="Helical" evidence="2">
    <location>
        <begin position="403"/>
        <end position="427"/>
    </location>
</feature>
<keyword evidence="2" id="KW-0812">Transmembrane</keyword>
<evidence type="ECO:0008006" key="5">
    <source>
        <dbReference type="Google" id="ProtNLM"/>
    </source>
</evidence>
<gene>
    <name evidence="3" type="ORF">C7S10_15270</name>
</gene>
<evidence type="ECO:0000313" key="3">
    <source>
        <dbReference type="EMBL" id="PUA79925.1"/>
    </source>
</evidence>
<dbReference type="EMBL" id="PYXZ01000007">
    <property type="protein sequence ID" value="PUA79925.1"/>
    <property type="molecule type" value="Genomic_DNA"/>
</dbReference>
<feature type="region of interest" description="Disordered" evidence="1">
    <location>
        <begin position="1"/>
        <end position="29"/>
    </location>
</feature>
<dbReference type="AlphaFoldDB" id="A0A2R7YU71"/>
<proteinExistence type="predicted"/>
<keyword evidence="2" id="KW-1133">Transmembrane helix</keyword>
<reference evidence="3 4" key="1">
    <citation type="submission" date="2018-03" db="EMBL/GenBank/DDBJ databases">
        <authorList>
            <person name="Keele B.F."/>
        </authorList>
    </citation>
    <scope>NUCLEOTIDE SEQUENCE [LARGE SCALE GENOMIC DNA]</scope>
    <source>
        <strain evidence="3 4">IB-3</strain>
    </source>
</reference>
<feature type="transmembrane region" description="Helical" evidence="2">
    <location>
        <begin position="244"/>
        <end position="265"/>
    </location>
</feature>
<keyword evidence="2" id="KW-0472">Membrane</keyword>